<evidence type="ECO:0000313" key="6">
    <source>
        <dbReference type="Proteomes" id="UP000537204"/>
    </source>
</evidence>
<evidence type="ECO:0000256" key="2">
    <source>
        <dbReference type="ARBA" id="ARBA00022450"/>
    </source>
</evidence>
<dbReference type="Gene3D" id="3.30.559.30">
    <property type="entry name" value="Nonribosomal peptide synthetase, condensation domain"/>
    <property type="match status" value="2"/>
</dbReference>
<dbReference type="Proteomes" id="UP000537204">
    <property type="component" value="Unassembled WGS sequence"/>
</dbReference>
<dbReference type="CDD" id="cd05930">
    <property type="entry name" value="A_NRPS"/>
    <property type="match status" value="1"/>
</dbReference>
<dbReference type="SUPFAM" id="SSF52777">
    <property type="entry name" value="CoA-dependent acyltransferases"/>
    <property type="match status" value="4"/>
</dbReference>
<comment type="cofactor">
    <cofactor evidence="1">
        <name>pantetheine 4'-phosphate</name>
        <dbReference type="ChEBI" id="CHEBI:47942"/>
    </cofactor>
</comment>
<dbReference type="GO" id="GO:0044550">
    <property type="term" value="P:secondary metabolite biosynthetic process"/>
    <property type="evidence" value="ECO:0007669"/>
    <property type="project" value="TreeGrafter"/>
</dbReference>
<name>A0A7W8ZJP1_9SPHI</name>
<dbReference type="InterPro" id="IPR020806">
    <property type="entry name" value="PKS_PP-bd"/>
</dbReference>
<dbReference type="CDD" id="cd19531">
    <property type="entry name" value="LCL_NRPS-like"/>
    <property type="match status" value="1"/>
</dbReference>
<gene>
    <name evidence="5" type="ORF">HDE68_000990</name>
</gene>
<evidence type="ECO:0000313" key="5">
    <source>
        <dbReference type="EMBL" id="MBB5635105.1"/>
    </source>
</evidence>
<feature type="domain" description="Carrier" evidence="4">
    <location>
        <begin position="961"/>
        <end position="1038"/>
    </location>
</feature>
<dbReference type="PROSITE" id="PS50075">
    <property type="entry name" value="CARRIER"/>
    <property type="match status" value="2"/>
</dbReference>
<dbReference type="FunFam" id="3.40.50.980:FF:000001">
    <property type="entry name" value="Non-ribosomal peptide synthetase"/>
    <property type="match status" value="2"/>
</dbReference>
<dbReference type="Gene3D" id="2.30.38.10">
    <property type="entry name" value="Luciferase, Domain 3"/>
    <property type="match status" value="2"/>
</dbReference>
<proteinExistence type="predicted"/>
<dbReference type="NCBIfam" id="NF003417">
    <property type="entry name" value="PRK04813.1"/>
    <property type="match status" value="2"/>
</dbReference>
<dbReference type="SUPFAM" id="SSF56801">
    <property type="entry name" value="Acetyl-CoA synthetase-like"/>
    <property type="match status" value="2"/>
</dbReference>
<dbReference type="GO" id="GO:0005829">
    <property type="term" value="C:cytosol"/>
    <property type="evidence" value="ECO:0007669"/>
    <property type="project" value="TreeGrafter"/>
</dbReference>
<evidence type="ECO:0000259" key="4">
    <source>
        <dbReference type="PROSITE" id="PS50075"/>
    </source>
</evidence>
<dbReference type="InterPro" id="IPR045851">
    <property type="entry name" value="AMP-bd_C_sf"/>
</dbReference>
<comment type="caution">
    <text evidence="5">The sequence shown here is derived from an EMBL/GenBank/DDBJ whole genome shotgun (WGS) entry which is preliminary data.</text>
</comment>
<dbReference type="InterPro" id="IPR001242">
    <property type="entry name" value="Condensation_dom"/>
</dbReference>
<dbReference type="InterPro" id="IPR023213">
    <property type="entry name" value="CAT-like_dom_sf"/>
</dbReference>
<dbReference type="Pfam" id="PF00550">
    <property type="entry name" value="PP-binding"/>
    <property type="match status" value="2"/>
</dbReference>
<dbReference type="InterPro" id="IPR036736">
    <property type="entry name" value="ACP-like_sf"/>
</dbReference>
<accession>A0A7W8ZJP1</accession>
<dbReference type="Pfam" id="PF00501">
    <property type="entry name" value="AMP-binding"/>
    <property type="match status" value="2"/>
</dbReference>
<dbReference type="PANTHER" id="PTHR45527:SF1">
    <property type="entry name" value="FATTY ACID SYNTHASE"/>
    <property type="match status" value="1"/>
</dbReference>
<keyword evidence="3" id="KW-0597">Phosphoprotein</keyword>
<dbReference type="GO" id="GO:0031177">
    <property type="term" value="F:phosphopantetheine binding"/>
    <property type="evidence" value="ECO:0007669"/>
    <property type="project" value="InterPro"/>
</dbReference>
<dbReference type="InterPro" id="IPR020845">
    <property type="entry name" value="AMP-binding_CS"/>
</dbReference>
<dbReference type="CDD" id="cd12117">
    <property type="entry name" value="A_NRPS_Srf_like"/>
    <property type="match status" value="1"/>
</dbReference>
<dbReference type="Gene3D" id="1.10.1200.10">
    <property type="entry name" value="ACP-like"/>
    <property type="match status" value="2"/>
</dbReference>
<dbReference type="Pfam" id="PF00668">
    <property type="entry name" value="Condensation"/>
    <property type="match status" value="2"/>
</dbReference>
<dbReference type="GO" id="GO:0003824">
    <property type="term" value="F:catalytic activity"/>
    <property type="evidence" value="ECO:0007669"/>
    <property type="project" value="InterPro"/>
</dbReference>
<dbReference type="Gene3D" id="3.40.50.980">
    <property type="match status" value="4"/>
</dbReference>
<dbReference type="Pfam" id="PF13193">
    <property type="entry name" value="AMP-binding_C"/>
    <property type="match status" value="2"/>
</dbReference>
<dbReference type="SMART" id="SM00823">
    <property type="entry name" value="PKS_PP"/>
    <property type="match status" value="2"/>
</dbReference>
<dbReference type="InterPro" id="IPR010071">
    <property type="entry name" value="AA_adenyl_dom"/>
</dbReference>
<dbReference type="InterPro" id="IPR009081">
    <property type="entry name" value="PP-bd_ACP"/>
</dbReference>
<dbReference type="PROSITE" id="PS00455">
    <property type="entry name" value="AMP_BINDING"/>
    <property type="match status" value="1"/>
</dbReference>
<dbReference type="NCBIfam" id="TIGR01733">
    <property type="entry name" value="AA-adenyl-dom"/>
    <property type="match status" value="2"/>
</dbReference>
<dbReference type="InterPro" id="IPR000873">
    <property type="entry name" value="AMP-dep_synth/lig_dom"/>
</dbReference>
<keyword evidence="2" id="KW-0596">Phosphopantetheine</keyword>
<dbReference type="Gene3D" id="3.30.559.10">
    <property type="entry name" value="Chloramphenicol acetyltransferase-like domain"/>
    <property type="match status" value="2"/>
</dbReference>
<feature type="domain" description="Carrier" evidence="4">
    <location>
        <begin position="1996"/>
        <end position="2073"/>
    </location>
</feature>
<evidence type="ECO:0000256" key="3">
    <source>
        <dbReference type="ARBA" id="ARBA00022553"/>
    </source>
</evidence>
<dbReference type="FunFam" id="1.10.1200.10:FF:000005">
    <property type="entry name" value="Nonribosomal peptide synthetase 1"/>
    <property type="match status" value="1"/>
</dbReference>
<dbReference type="InterPro" id="IPR025110">
    <property type="entry name" value="AMP-bd_C"/>
</dbReference>
<sequence length="2098" mass="236233">MMTLKIKQAEVENILDLNSTQKGMLYHYLKGGKAGLYNVQLSLRIEGELQLDRFKESIQYVQIKNDTLRSVYRWEGISKPIQIVLKKCPLDVVYKDFSVFKEDVDFQLETYLKNDRQKEFDLSVLPLRFSILRVSEKHFVFVVTHHHILYDGWSTGVLLKEVFLSYRSLVESGKLPVLVKAPYAAENKNNDLAWSEAESQYWNSYLAEYNTTPFQAIRHTVAPGLIQKKEFSFPLMEAADRFSKQHNVTKAAIIHTIYGLLLQRFHFNDDIVFGTVLSKRSAAIKEVENMIGNFVKTIPCRVKTSQGDTLLDLVKRVNQDLIRNHTTDFSYQEIKEARKLGPDEHLFDTLLAIENYPLNLQAINGSSDIVVSFNSIHEHIDHPLAITVFFKEELEIEILYSNAIEAQFIADFAASFGALANELINYPDQPAHKASLLNPHEKEALLKKSQGNKTFRHNDFTIIDHFKVQAGLNADRIALIYGNEQLTYQELDEKSGRIANYLISLGAGKEILIPLFVERSIEMIVGLLAIIKSGAAYVPIDVTYPKERVLNIIEDTGATIVLTQSHLVCKLDPVQGYHCVSLDSGLLFETLPVVVPPADIDVNNLLYAIYTSGTTGKPKGTLVTHLNVLRVVKDTDYIHIHADDTLLQLSNFAFDGSIFDIFGALLNGASLRLISGSELSNLDRLAEIFVADKISIAFMTTALFNVLADQKIACLANVKKLLFGGELVSLKHVQKVLSLLGPDRLIHVYGPTESTVFATYYPINSIDTELGTVPIGFPIGDTDAYILDNQLGLLPAGAMGELYIAGDGIVRGYLNAQEETAMRFIPNPFGKGNLYKTGDLVRRIPDGNIEFIGRIDNQIKIRGFRIELGEIEHQLSLHPGLKDVIVDCRERSGDKLLVAYYVAENEMNSQELKQFLADKLPEYMIPSCFMPVPVFPLTGNGKVDKKMLPVPDIFSGDIYIAPSNQTESELAAIWAEVLNLPFSRISVDKSFFELGGHSLRAMVLTNTIAKKLGITIALRDIFSYPNIKKLSEYISKKGTQSYEALSKATVKDYYPLSSVQKRLYFLFEFDRSSLLYNMPRLFRLKGQPALSLLEAAFKKLISRHEILRTSFVLVNGEPYQQITTDFDFGITVYYAADAAEEEKMIHSFIRPFDLGKGPLLRVGLLDLGNEESLLLIDLHHIVMDGVSQGIFIRDFMALYNGEVLAEQRLQYSDYAVWQQSEVQQERLKDQRSFWLNTYQELPESLNLPLDHVRPVHRSHQGCIMSFEIGLNETQYLKDLAQQQGGTLFIVLLALYNILLSRLGNQEDIVVGVPTAGRPHADVDEMLGMFVNTLAMRNNPAGELMFSEFLSQVKASSFAYFEHQDYQYEDLIDQLKVERSLGRNPLFDVLFAYENFEEITLDIPGLKLADYTQKNRVAKFDLILTAVEKEGKLQLNFEYAIDIFNADTINRLSGYFERLVSSIIAEPDILLRDIEILSAQERQHLLIDFNGPEVVYPANKTVIGLFEEQVSKSPDRIAVVHEDLSLTYHELNVRVNQLAHYLLAQGLRKETLVPVCIDRSADTIIGMLGILKAGGTYVPIDPEYPAERIGYILKEVNAGKLLTKSYLIDKVKNDHPCEFIYMDDQELLAEWSGENPQLAVTTNDLINVIFTSGTTGKPKGVMVTHGGMYNLIKNQMDYLGLSDRDHVLQFSSLAFDAFGFEIFPALCAGAQLFIPARVKNMSIGFMQDFILQNSISVATLPPSYQSLLEDSLISLRTIVSAGEALNIKVAQKLMDAGVRIVNGYGPTEASVCVTMSAHPVINEKLSTIGKPLNNVKVYILDQYGRLCPIGVKGELCIGGCQLARGYYNDTELTAKRFLNDHFEELSSGKIYKTGDVARWLETGDIEFLGRIDDQVKIRGFRIELDEINHHLSQFTQVKESVVINKTAIEGNYLVAYFVADEQINSKTLRDYLLSKIPEYMIPSYFMQLDILPLTTHGKVNKNALPEPHIADDQSYTSADTEMQKQLLSIWAEVLGIAEDQISIDKSFFELGGNSIKIIKLHSKINEKFDWHISVSEMFLYPSIIAMIDFVENGADHTEAYENKATEDVIAMRGIINNFS</sequence>
<protein>
    <submittedName>
        <fullName evidence="5">Amino acid adenylation domain-containing protein</fullName>
    </submittedName>
</protein>
<dbReference type="Gene3D" id="3.30.300.30">
    <property type="match status" value="2"/>
</dbReference>
<dbReference type="FunFam" id="3.40.50.12780:FF:000012">
    <property type="entry name" value="Non-ribosomal peptide synthetase"/>
    <property type="match status" value="1"/>
</dbReference>
<dbReference type="PANTHER" id="PTHR45527">
    <property type="entry name" value="NONRIBOSOMAL PEPTIDE SYNTHETASE"/>
    <property type="match status" value="1"/>
</dbReference>
<dbReference type="SUPFAM" id="SSF47336">
    <property type="entry name" value="ACP-like"/>
    <property type="match status" value="2"/>
</dbReference>
<dbReference type="RefSeq" id="WP_183879458.1">
    <property type="nucleotide sequence ID" value="NZ_JACHCE010000001.1"/>
</dbReference>
<reference evidence="5 6" key="1">
    <citation type="submission" date="2020-08" db="EMBL/GenBank/DDBJ databases">
        <title>Genomic Encyclopedia of Type Strains, Phase IV (KMG-V): Genome sequencing to study the core and pangenomes of soil and plant-associated prokaryotes.</title>
        <authorList>
            <person name="Whitman W."/>
        </authorList>
    </citation>
    <scope>NUCLEOTIDE SEQUENCE [LARGE SCALE GENOMIC DNA]</scope>
    <source>
        <strain evidence="5 6">S3M1</strain>
    </source>
</reference>
<dbReference type="GO" id="GO:0043041">
    <property type="term" value="P:amino acid activation for nonribosomal peptide biosynthetic process"/>
    <property type="evidence" value="ECO:0007669"/>
    <property type="project" value="TreeGrafter"/>
</dbReference>
<evidence type="ECO:0000256" key="1">
    <source>
        <dbReference type="ARBA" id="ARBA00001957"/>
    </source>
</evidence>
<organism evidence="5 6">
    <name type="scientific">Pedobacter cryoconitis</name>
    <dbReference type="NCBI Taxonomy" id="188932"/>
    <lineage>
        <taxon>Bacteria</taxon>
        <taxon>Pseudomonadati</taxon>
        <taxon>Bacteroidota</taxon>
        <taxon>Sphingobacteriia</taxon>
        <taxon>Sphingobacteriales</taxon>
        <taxon>Sphingobacteriaceae</taxon>
        <taxon>Pedobacter</taxon>
    </lineage>
</organism>
<dbReference type="EMBL" id="JACHCE010000001">
    <property type="protein sequence ID" value="MBB5635105.1"/>
    <property type="molecule type" value="Genomic_DNA"/>
</dbReference>